<dbReference type="AlphaFoldDB" id="A0A6A4SZF5"/>
<evidence type="ECO:0000313" key="3">
    <source>
        <dbReference type="Proteomes" id="UP000438429"/>
    </source>
</evidence>
<reference evidence="2 3" key="1">
    <citation type="submission" date="2019-06" db="EMBL/GenBank/DDBJ databases">
        <title>Draft genomes of female and male turbot (Scophthalmus maximus).</title>
        <authorList>
            <person name="Xu H."/>
            <person name="Xu X.-W."/>
            <person name="Shao C."/>
            <person name="Chen S."/>
        </authorList>
    </citation>
    <scope>NUCLEOTIDE SEQUENCE [LARGE SCALE GENOMIC DNA]</scope>
    <source>
        <strain evidence="2">Ysfricsl-2016a</strain>
        <tissue evidence="2">Blood</tissue>
    </source>
</reference>
<comment type="caution">
    <text evidence="2">The sequence shown here is derived from an EMBL/GenBank/DDBJ whole genome shotgun (WGS) entry which is preliminary data.</text>
</comment>
<proteinExistence type="predicted"/>
<protein>
    <submittedName>
        <fullName evidence="2">Uncharacterized protein</fullName>
    </submittedName>
</protein>
<dbReference type="Proteomes" id="UP000438429">
    <property type="component" value="Unassembled WGS sequence"/>
</dbReference>
<feature type="compositionally biased region" description="Acidic residues" evidence="1">
    <location>
        <begin position="80"/>
        <end position="92"/>
    </location>
</feature>
<name>A0A6A4SZF5_SCOMX</name>
<sequence>MWPVMATVRVTAVTPSDRLMAAAANASRATPEMFTTLAPNSATQRPIPTEHSNCTSVLQEEPQTGHTHTCTAGNVLLWDEDGSDEAAEEEEGGNFSRVDFNGENLSDTSAEFTEGPYDMVDQLGLSTGYTVKPEIVHTPGKF</sequence>
<dbReference type="EMBL" id="VEVO01000011">
    <property type="protein sequence ID" value="KAF0035402.1"/>
    <property type="molecule type" value="Genomic_DNA"/>
</dbReference>
<evidence type="ECO:0000313" key="2">
    <source>
        <dbReference type="EMBL" id="KAF0035402.1"/>
    </source>
</evidence>
<feature type="region of interest" description="Disordered" evidence="1">
    <location>
        <begin position="80"/>
        <end position="112"/>
    </location>
</feature>
<organism evidence="2 3">
    <name type="scientific">Scophthalmus maximus</name>
    <name type="common">Turbot</name>
    <name type="synonym">Psetta maxima</name>
    <dbReference type="NCBI Taxonomy" id="52904"/>
    <lineage>
        <taxon>Eukaryota</taxon>
        <taxon>Metazoa</taxon>
        <taxon>Chordata</taxon>
        <taxon>Craniata</taxon>
        <taxon>Vertebrata</taxon>
        <taxon>Euteleostomi</taxon>
        <taxon>Actinopterygii</taxon>
        <taxon>Neopterygii</taxon>
        <taxon>Teleostei</taxon>
        <taxon>Neoteleostei</taxon>
        <taxon>Acanthomorphata</taxon>
        <taxon>Carangaria</taxon>
        <taxon>Pleuronectiformes</taxon>
        <taxon>Pleuronectoidei</taxon>
        <taxon>Scophthalmidae</taxon>
        <taxon>Scophthalmus</taxon>
    </lineage>
</organism>
<evidence type="ECO:0000256" key="1">
    <source>
        <dbReference type="SAM" id="MobiDB-lite"/>
    </source>
</evidence>
<accession>A0A6A4SZF5</accession>
<gene>
    <name evidence="2" type="ORF">F2P81_013160</name>
</gene>